<dbReference type="InterPro" id="IPR003495">
    <property type="entry name" value="CobW/HypB/UreG_nucleotide-bd"/>
</dbReference>
<dbReference type="STRING" id="101127.A0A1X2GT60"/>
<dbReference type="GO" id="GO:0016787">
    <property type="term" value="F:hydrolase activity"/>
    <property type="evidence" value="ECO:0007669"/>
    <property type="project" value="UniProtKB-KW"/>
</dbReference>
<evidence type="ECO:0000256" key="5">
    <source>
        <dbReference type="ARBA" id="ARBA00049117"/>
    </source>
</evidence>
<dbReference type="SUPFAM" id="SSF90002">
    <property type="entry name" value="Hypothetical protein YjiA, C-terminal domain"/>
    <property type="match status" value="1"/>
</dbReference>
<dbReference type="InterPro" id="IPR011629">
    <property type="entry name" value="CobW-like_C"/>
</dbReference>
<keyword evidence="2" id="KW-0378">Hydrolase</keyword>
<accession>A0A1X2GT60</accession>
<dbReference type="AlphaFoldDB" id="A0A1X2GT60"/>
<comment type="similarity">
    <text evidence="4">Belongs to the SIMIBI class G3E GTPase family. ZNG1 subfamily.</text>
</comment>
<evidence type="ECO:0000256" key="1">
    <source>
        <dbReference type="ARBA" id="ARBA00022741"/>
    </source>
</evidence>
<protein>
    <submittedName>
        <fullName evidence="7">CobW/P47K family protein</fullName>
    </submittedName>
</protein>
<dbReference type="Pfam" id="PF07683">
    <property type="entry name" value="CobW_C"/>
    <property type="match status" value="1"/>
</dbReference>
<sequence>MIPITILTGFLGSGKTTLVNHILKGQHGKKIAVIENEFGEIAVDGGLMLDAGQEIFETKNGCLCCLVRGDLARILEELVTTRKDQFDMVVIETTGMADPGPVIQTIMLNELLTSHFAVDAVVTMLDGYHLDRYLDGHHKEEEVYQQIAYADILLLNKMDLLDKDQGEQLIERLQTLTTVPVFTTTYGTVHLDKILNIGAFDLQRLQFDSPAHSHERQLPMVSVGIDIDGALCFDKLNRWIQSILATMGPNIYRMKGILHVFGEQDRFIFQGVHMLFDGQQDRPWRPDEERRNKLVFIGKDLNRNALIESFKACLVQSE</sequence>
<gene>
    <name evidence="7" type="ORF">DM01DRAFT_1164228</name>
</gene>
<dbReference type="Proteomes" id="UP000242146">
    <property type="component" value="Unassembled WGS sequence"/>
</dbReference>
<evidence type="ECO:0000256" key="2">
    <source>
        <dbReference type="ARBA" id="ARBA00022801"/>
    </source>
</evidence>
<dbReference type="Gene3D" id="3.40.50.300">
    <property type="entry name" value="P-loop containing nucleotide triphosphate hydrolases"/>
    <property type="match status" value="1"/>
</dbReference>
<dbReference type="GO" id="GO:0005737">
    <property type="term" value="C:cytoplasm"/>
    <property type="evidence" value="ECO:0007669"/>
    <property type="project" value="TreeGrafter"/>
</dbReference>
<dbReference type="OrthoDB" id="258627at2759"/>
<name>A0A1X2GT60_9FUNG</name>
<evidence type="ECO:0000313" key="7">
    <source>
        <dbReference type="EMBL" id="ORX60655.1"/>
    </source>
</evidence>
<dbReference type="Gene3D" id="3.30.1220.10">
    <property type="entry name" value="CobW-like, C-terminal domain"/>
    <property type="match status" value="1"/>
</dbReference>
<feature type="domain" description="CobW C-terminal" evidence="6">
    <location>
        <begin position="220"/>
        <end position="314"/>
    </location>
</feature>
<dbReference type="InterPro" id="IPR036627">
    <property type="entry name" value="CobW-likC_sf"/>
</dbReference>
<dbReference type="SUPFAM" id="SSF52540">
    <property type="entry name" value="P-loop containing nucleoside triphosphate hydrolases"/>
    <property type="match status" value="1"/>
</dbReference>
<evidence type="ECO:0000313" key="8">
    <source>
        <dbReference type="Proteomes" id="UP000242146"/>
    </source>
</evidence>
<organism evidence="7 8">
    <name type="scientific">Hesseltinella vesiculosa</name>
    <dbReference type="NCBI Taxonomy" id="101127"/>
    <lineage>
        <taxon>Eukaryota</taxon>
        <taxon>Fungi</taxon>
        <taxon>Fungi incertae sedis</taxon>
        <taxon>Mucoromycota</taxon>
        <taxon>Mucoromycotina</taxon>
        <taxon>Mucoromycetes</taxon>
        <taxon>Mucorales</taxon>
        <taxon>Cunninghamellaceae</taxon>
        <taxon>Hesseltinella</taxon>
    </lineage>
</organism>
<dbReference type="GO" id="GO:0000166">
    <property type="term" value="F:nucleotide binding"/>
    <property type="evidence" value="ECO:0007669"/>
    <property type="project" value="UniProtKB-KW"/>
</dbReference>
<keyword evidence="3" id="KW-0143">Chaperone</keyword>
<dbReference type="PANTHER" id="PTHR13748">
    <property type="entry name" value="COBW-RELATED"/>
    <property type="match status" value="1"/>
</dbReference>
<evidence type="ECO:0000256" key="3">
    <source>
        <dbReference type="ARBA" id="ARBA00023186"/>
    </source>
</evidence>
<proteinExistence type="inferred from homology"/>
<dbReference type="Pfam" id="PF02492">
    <property type="entry name" value="cobW"/>
    <property type="match status" value="1"/>
</dbReference>
<keyword evidence="1" id="KW-0547">Nucleotide-binding</keyword>
<comment type="caution">
    <text evidence="7">The sequence shown here is derived from an EMBL/GenBank/DDBJ whole genome shotgun (WGS) entry which is preliminary data.</text>
</comment>
<dbReference type="InterPro" id="IPR051316">
    <property type="entry name" value="Zinc-reg_GTPase_activator"/>
</dbReference>
<dbReference type="SMART" id="SM00833">
    <property type="entry name" value="CobW_C"/>
    <property type="match status" value="1"/>
</dbReference>
<dbReference type="InterPro" id="IPR027417">
    <property type="entry name" value="P-loop_NTPase"/>
</dbReference>
<keyword evidence="8" id="KW-1185">Reference proteome</keyword>
<reference evidence="7 8" key="1">
    <citation type="submission" date="2016-07" db="EMBL/GenBank/DDBJ databases">
        <title>Pervasive Adenine N6-methylation of Active Genes in Fungi.</title>
        <authorList>
            <consortium name="DOE Joint Genome Institute"/>
            <person name="Mondo S.J."/>
            <person name="Dannebaum R.O."/>
            <person name="Kuo R.C."/>
            <person name="Labutti K."/>
            <person name="Haridas S."/>
            <person name="Kuo A."/>
            <person name="Salamov A."/>
            <person name="Ahrendt S.R."/>
            <person name="Lipzen A."/>
            <person name="Sullivan W."/>
            <person name="Andreopoulos W.B."/>
            <person name="Clum A."/>
            <person name="Lindquist E."/>
            <person name="Daum C."/>
            <person name="Ramamoorthy G.K."/>
            <person name="Gryganskyi A."/>
            <person name="Culley D."/>
            <person name="Magnuson J.K."/>
            <person name="James T.Y."/>
            <person name="O'Malley M.A."/>
            <person name="Stajich J.E."/>
            <person name="Spatafora J.W."/>
            <person name="Visel A."/>
            <person name="Grigoriev I.V."/>
        </authorList>
    </citation>
    <scope>NUCLEOTIDE SEQUENCE [LARGE SCALE GENOMIC DNA]</scope>
    <source>
        <strain evidence="7 8">NRRL 3301</strain>
    </source>
</reference>
<dbReference type="CDD" id="cd03112">
    <property type="entry name" value="CobW-like"/>
    <property type="match status" value="1"/>
</dbReference>
<dbReference type="PANTHER" id="PTHR13748:SF62">
    <property type="entry name" value="COBW DOMAIN-CONTAINING PROTEIN"/>
    <property type="match status" value="1"/>
</dbReference>
<evidence type="ECO:0000259" key="6">
    <source>
        <dbReference type="SMART" id="SM00833"/>
    </source>
</evidence>
<dbReference type="EMBL" id="MCGT01000004">
    <property type="protein sequence ID" value="ORX60655.1"/>
    <property type="molecule type" value="Genomic_DNA"/>
</dbReference>
<comment type="catalytic activity">
    <reaction evidence="5">
        <text>GTP + H2O = GDP + phosphate + H(+)</text>
        <dbReference type="Rhea" id="RHEA:19669"/>
        <dbReference type="ChEBI" id="CHEBI:15377"/>
        <dbReference type="ChEBI" id="CHEBI:15378"/>
        <dbReference type="ChEBI" id="CHEBI:37565"/>
        <dbReference type="ChEBI" id="CHEBI:43474"/>
        <dbReference type="ChEBI" id="CHEBI:58189"/>
    </reaction>
    <physiologicalReaction direction="left-to-right" evidence="5">
        <dbReference type="Rhea" id="RHEA:19670"/>
    </physiologicalReaction>
</comment>
<evidence type="ECO:0000256" key="4">
    <source>
        <dbReference type="ARBA" id="ARBA00034320"/>
    </source>
</evidence>